<keyword evidence="3" id="KW-1185">Reference proteome</keyword>
<evidence type="ECO:0000313" key="3">
    <source>
        <dbReference type="Proteomes" id="UP000019265"/>
    </source>
</evidence>
<sequence length="137" mass="16261">MKNIKYVAIPTKYEFKPQRFYIGILYEDADNYFFMSRQACKKPEKDSDFYIARLDMRNHQNHKLIDLETEEEVGKISDADILTIFSVCEDKKLIQLAFGDDDKEETNNDELLDRITILEKELDLMRLKLATLEKKLK</sequence>
<gene>
    <name evidence="2" type="ORF">SSABA_v1c04330</name>
</gene>
<proteinExistence type="predicted"/>
<dbReference type="STRING" id="1276257.SSABA_v1c04330"/>
<dbReference type="EMBL" id="CP006934">
    <property type="protein sequence ID" value="AHI53840.1"/>
    <property type="molecule type" value="Genomic_DNA"/>
</dbReference>
<dbReference type="PATRIC" id="fig|1276257.3.peg.444"/>
<keyword evidence="1" id="KW-0175">Coiled coil</keyword>
<name>W6AAH0_9MOLU</name>
<accession>W6AAH0</accession>
<dbReference type="OrthoDB" id="9960571at2"/>
<evidence type="ECO:0000313" key="2">
    <source>
        <dbReference type="EMBL" id="AHI53840.1"/>
    </source>
</evidence>
<dbReference type="HOGENOM" id="CLU_1863923_0_0_14"/>
<protein>
    <submittedName>
        <fullName evidence="2">Uncharacterized protein</fullName>
    </submittedName>
</protein>
<evidence type="ECO:0000256" key="1">
    <source>
        <dbReference type="SAM" id="Coils"/>
    </source>
</evidence>
<feature type="coiled-coil region" evidence="1">
    <location>
        <begin position="101"/>
        <end position="135"/>
    </location>
</feature>
<dbReference type="Proteomes" id="UP000019265">
    <property type="component" value="Chromosome"/>
</dbReference>
<dbReference type="AlphaFoldDB" id="W6AAH0"/>
<dbReference type="KEGG" id="ssab:SSABA_v1c04330"/>
<dbReference type="RefSeq" id="WP_025250981.1">
    <property type="nucleotide sequence ID" value="NZ_CP006934.1"/>
</dbReference>
<organism evidence="2 3">
    <name type="scientific">Spiroplasma sabaudiense Ar-1343</name>
    <dbReference type="NCBI Taxonomy" id="1276257"/>
    <lineage>
        <taxon>Bacteria</taxon>
        <taxon>Bacillati</taxon>
        <taxon>Mycoplasmatota</taxon>
        <taxon>Mollicutes</taxon>
        <taxon>Entomoplasmatales</taxon>
        <taxon>Spiroplasmataceae</taxon>
        <taxon>Spiroplasma</taxon>
    </lineage>
</organism>
<reference evidence="2 3" key="1">
    <citation type="journal article" date="2014" name="Genome Biol. Evol.">
        <title>Molecular evolution of the substrate utilization strategies and putative virulence factors in mosquito-associated Spiroplasma species.</title>
        <authorList>
            <person name="Chang T.H."/>
            <person name="Lo W.S."/>
            <person name="Ku C."/>
            <person name="Chen L.L."/>
            <person name="Kuo C.H."/>
        </authorList>
    </citation>
    <scope>NUCLEOTIDE SEQUENCE [LARGE SCALE GENOMIC DNA]</scope>
    <source>
        <strain evidence="2">Ar-1343</strain>
    </source>
</reference>